<keyword evidence="1" id="KW-1185">Reference proteome</keyword>
<reference evidence="1" key="1">
    <citation type="submission" date="2013-12" db="EMBL/GenBank/DDBJ databases">
        <authorList>
            <person name="Aslett M."/>
        </authorList>
    </citation>
    <scope>NUCLEOTIDE SEQUENCE [LARGE SCALE GENOMIC DNA]</scope>
    <source>
        <strain evidence="1">Lindley</strain>
    </source>
</reference>
<reference evidence="1" key="2">
    <citation type="submission" date="2014-05" db="EMBL/GenBank/DDBJ databases">
        <title>The genome and life-stage specific transcriptomes of Globodera pallida elucidate key aspects of plant parasitism by a cyst nematode.</title>
        <authorList>
            <person name="Cotton J.A."/>
            <person name="Lilley C.J."/>
            <person name="Jones L.M."/>
            <person name="Kikuchi T."/>
            <person name="Reid A.J."/>
            <person name="Thorpe P."/>
            <person name="Tsai I.J."/>
            <person name="Beasley H."/>
            <person name="Blok V."/>
            <person name="Cock P.J.A."/>
            <person name="Van den Akker S.E."/>
            <person name="Holroyd N."/>
            <person name="Hunt M."/>
            <person name="Mantelin S."/>
            <person name="Naghra H."/>
            <person name="Pain A."/>
            <person name="Palomares-Rius J.E."/>
            <person name="Zarowiecki M."/>
            <person name="Berriman M."/>
            <person name="Jones J.T."/>
            <person name="Urwin P.E."/>
        </authorList>
    </citation>
    <scope>NUCLEOTIDE SEQUENCE [LARGE SCALE GENOMIC DNA]</scope>
    <source>
        <strain evidence="1">Lindley</strain>
    </source>
</reference>
<evidence type="ECO:0000313" key="2">
    <source>
        <dbReference type="WBParaSite" id="GPLIN_000053200"/>
    </source>
</evidence>
<evidence type="ECO:0000313" key="1">
    <source>
        <dbReference type="Proteomes" id="UP000050741"/>
    </source>
</evidence>
<proteinExistence type="predicted"/>
<reference evidence="2" key="3">
    <citation type="submission" date="2016-06" db="UniProtKB">
        <authorList>
            <consortium name="WormBaseParasite"/>
        </authorList>
    </citation>
    <scope>IDENTIFICATION</scope>
</reference>
<dbReference type="Proteomes" id="UP000050741">
    <property type="component" value="Unassembled WGS sequence"/>
</dbReference>
<name>A0A183BIV3_GLOPA</name>
<dbReference type="WBParaSite" id="GPLIN_000053200">
    <property type="protein sequence ID" value="GPLIN_000053200"/>
    <property type="gene ID" value="GPLIN_000053200"/>
</dbReference>
<organism evidence="1 2">
    <name type="scientific">Globodera pallida</name>
    <name type="common">Potato cyst nematode worm</name>
    <name type="synonym">Heterodera pallida</name>
    <dbReference type="NCBI Taxonomy" id="36090"/>
    <lineage>
        <taxon>Eukaryota</taxon>
        <taxon>Metazoa</taxon>
        <taxon>Ecdysozoa</taxon>
        <taxon>Nematoda</taxon>
        <taxon>Chromadorea</taxon>
        <taxon>Rhabditida</taxon>
        <taxon>Tylenchina</taxon>
        <taxon>Tylenchomorpha</taxon>
        <taxon>Tylenchoidea</taxon>
        <taxon>Heteroderidae</taxon>
        <taxon>Heteroderinae</taxon>
        <taxon>Globodera</taxon>
    </lineage>
</organism>
<dbReference type="AlphaFoldDB" id="A0A183BIV3"/>
<accession>A0A183BIV3</accession>
<sequence>MDFPTLEASFDFVDTLAAERGGGTFEVAKKSGDELGAADQPGQTKSGQLLEHQMLLKMEEYQKEQRHNQMEICVQIGELKKLVGAVGTLTEQSRAEADQALRANVAATEKQHRKLLIDHETLRAEIGEMKQLQKMQEQRQAQMLRRMGELGKAFTGGSVLLGFVLQKNPIRGRKLGLKREMKRRKLGLKREMKRGKLGLKAGKEGTEDGSQNGRLECSDARLSCCMHASGAPYALMHSASSQQINSHLNNCFMDDCRVCKLIKLLTNGIAVYRRWQKTLTPHNRWDVAACCKGLTLIEPKRLIVQCDGEFNDFCKGVNVYLALDAVPGDVVGYSLSLETREIVYTRNGVRLGKK</sequence>
<protein>
    <submittedName>
        <fullName evidence="2">ATG11 domain-containing protein</fullName>
    </submittedName>
</protein>